<dbReference type="RefSeq" id="WP_144230186.1">
    <property type="nucleotide sequence ID" value="NZ_CBCRVV010000012.1"/>
</dbReference>
<evidence type="ECO:0000256" key="2">
    <source>
        <dbReference type="ARBA" id="ARBA00023125"/>
    </source>
</evidence>
<dbReference type="SUPFAM" id="SSF46689">
    <property type="entry name" value="Homeodomain-like"/>
    <property type="match status" value="2"/>
</dbReference>
<name>A0A556QSM6_9BACT</name>
<keyword evidence="2" id="KW-0238">DNA-binding</keyword>
<keyword evidence="6" id="KW-1185">Reference proteome</keyword>
<reference evidence="5 6" key="1">
    <citation type="submission" date="2019-07" db="EMBL/GenBank/DDBJ databases">
        <title>Description of 53C-WASEF.</title>
        <authorList>
            <person name="Pitt A."/>
            <person name="Hahn M.W."/>
        </authorList>
    </citation>
    <scope>NUCLEOTIDE SEQUENCE [LARGE SCALE GENOMIC DNA]</scope>
    <source>
        <strain evidence="5 6">53C-WASEF</strain>
    </source>
</reference>
<sequence length="288" mass="32023">MPPAASAPSTLTFEDWSFLHTRLLWCYEGEVDAPNQHRFSQRNQLSAWWIQAGAVTVKRGRDTWTARAGEWMFCGPHPLHQNFSPGARILSINFKLEWPSGDSLVEQIVVASAAGHPALGKAARSLLRFISRCFPGIVTALQPQSVKLTDFFETQQLFAAWTQAYLKTVLAAGVVPARMGGLDPRVLEALRHLDRHDWRTPFREKNLAATAGLSAGHLDRLFVQQLGLTPRAYLQKRRLESATATLADSAVPAKKIAYDLGFSSASHFSHWLRRATGKSPRQVRIGTT</sequence>
<dbReference type="OrthoDB" id="200262at2"/>
<dbReference type="InterPro" id="IPR009057">
    <property type="entry name" value="Homeodomain-like_sf"/>
</dbReference>
<organism evidence="5 6">
    <name type="scientific">Rariglobus hedericola</name>
    <dbReference type="NCBI Taxonomy" id="2597822"/>
    <lineage>
        <taxon>Bacteria</taxon>
        <taxon>Pseudomonadati</taxon>
        <taxon>Verrucomicrobiota</taxon>
        <taxon>Opitutia</taxon>
        <taxon>Opitutales</taxon>
        <taxon>Opitutaceae</taxon>
        <taxon>Rariglobus</taxon>
    </lineage>
</organism>
<evidence type="ECO:0000313" key="5">
    <source>
        <dbReference type="EMBL" id="TSJ79645.1"/>
    </source>
</evidence>
<proteinExistence type="predicted"/>
<accession>A0A556QSM6</accession>
<dbReference type="EMBL" id="VMBG01000001">
    <property type="protein sequence ID" value="TSJ79645.1"/>
    <property type="molecule type" value="Genomic_DNA"/>
</dbReference>
<comment type="caution">
    <text evidence="5">The sequence shown here is derived from an EMBL/GenBank/DDBJ whole genome shotgun (WGS) entry which is preliminary data.</text>
</comment>
<evidence type="ECO:0000256" key="1">
    <source>
        <dbReference type="ARBA" id="ARBA00023015"/>
    </source>
</evidence>
<dbReference type="SMART" id="SM00342">
    <property type="entry name" value="HTH_ARAC"/>
    <property type="match status" value="1"/>
</dbReference>
<dbReference type="InterPro" id="IPR018060">
    <property type="entry name" value="HTH_AraC"/>
</dbReference>
<dbReference type="GO" id="GO:0003700">
    <property type="term" value="F:DNA-binding transcription factor activity"/>
    <property type="evidence" value="ECO:0007669"/>
    <property type="project" value="InterPro"/>
</dbReference>
<dbReference type="InterPro" id="IPR050204">
    <property type="entry name" value="AraC_XylS_family_regulators"/>
</dbReference>
<dbReference type="GO" id="GO:0043565">
    <property type="term" value="F:sequence-specific DNA binding"/>
    <property type="evidence" value="ECO:0007669"/>
    <property type="project" value="InterPro"/>
</dbReference>
<evidence type="ECO:0000256" key="3">
    <source>
        <dbReference type="ARBA" id="ARBA00023163"/>
    </source>
</evidence>
<dbReference type="Gene3D" id="1.10.10.60">
    <property type="entry name" value="Homeodomain-like"/>
    <property type="match status" value="2"/>
</dbReference>
<dbReference type="Pfam" id="PF12833">
    <property type="entry name" value="HTH_18"/>
    <property type="match status" value="1"/>
</dbReference>
<evidence type="ECO:0000259" key="4">
    <source>
        <dbReference type="PROSITE" id="PS01124"/>
    </source>
</evidence>
<feature type="domain" description="HTH araC/xylS-type" evidence="4">
    <location>
        <begin position="187"/>
        <end position="286"/>
    </location>
</feature>
<protein>
    <submittedName>
        <fullName evidence="5">Helix-turn-helix transcriptional regulator</fullName>
    </submittedName>
</protein>
<dbReference type="PROSITE" id="PS01124">
    <property type="entry name" value="HTH_ARAC_FAMILY_2"/>
    <property type="match status" value="1"/>
</dbReference>
<evidence type="ECO:0000313" key="6">
    <source>
        <dbReference type="Proteomes" id="UP000315648"/>
    </source>
</evidence>
<dbReference type="PANTHER" id="PTHR46796">
    <property type="entry name" value="HTH-TYPE TRANSCRIPTIONAL ACTIVATOR RHAS-RELATED"/>
    <property type="match status" value="1"/>
</dbReference>
<gene>
    <name evidence="5" type="ORF">FPL22_10270</name>
</gene>
<dbReference type="AlphaFoldDB" id="A0A556QSM6"/>
<keyword evidence="3" id="KW-0804">Transcription</keyword>
<dbReference type="Proteomes" id="UP000315648">
    <property type="component" value="Unassembled WGS sequence"/>
</dbReference>
<dbReference type="PANTHER" id="PTHR46796:SF6">
    <property type="entry name" value="ARAC SUBFAMILY"/>
    <property type="match status" value="1"/>
</dbReference>
<keyword evidence="1" id="KW-0805">Transcription regulation</keyword>